<dbReference type="Proteomes" id="UP000735302">
    <property type="component" value="Unassembled WGS sequence"/>
</dbReference>
<organism evidence="6 7">
    <name type="scientific">Plakobranchus ocellatus</name>
    <dbReference type="NCBI Taxonomy" id="259542"/>
    <lineage>
        <taxon>Eukaryota</taxon>
        <taxon>Metazoa</taxon>
        <taxon>Spiralia</taxon>
        <taxon>Lophotrochozoa</taxon>
        <taxon>Mollusca</taxon>
        <taxon>Gastropoda</taxon>
        <taxon>Heterobranchia</taxon>
        <taxon>Euthyneura</taxon>
        <taxon>Panpulmonata</taxon>
        <taxon>Sacoglossa</taxon>
        <taxon>Placobranchoidea</taxon>
        <taxon>Plakobranchidae</taxon>
        <taxon>Plakobranchus</taxon>
    </lineage>
</organism>
<dbReference type="GO" id="GO:0032787">
    <property type="term" value="P:monocarboxylic acid metabolic process"/>
    <property type="evidence" value="ECO:0007669"/>
    <property type="project" value="UniProtKB-ARBA"/>
</dbReference>
<dbReference type="PRINTS" id="PR00080">
    <property type="entry name" value="SDRFAMILY"/>
</dbReference>
<evidence type="ECO:0000256" key="4">
    <source>
        <dbReference type="ARBA" id="ARBA00048508"/>
    </source>
</evidence>
<dbReference type="InterPro" id="IPR036291">
    <property type="entry name" value="NAD(P)-bd_dom_sf"/>
</dbReference>
<evidence type="ECO:0000313" key="6">
    <source>
        <dbReference type="EMBL" id="GFO11753.1"/>
    </source>
</evidence>
<dbReference type="PRINTS" id="PR00081">
    <property type="entry name" value="GDHRDH"/>
</dbReference>
<dbReference type="PROSITE" id="PS00061">
    <property type="entry name" value="ADH_SHORT"/>
    <property type="match status" value="1"/>
</dbReference>
<evidence type="ECO:0000256" key="2">
    <source>
        <dbReference type="ARBA" id="ARBA00012948"/>
    </source>
</evidence>
<evidence type="ECO:0000256" key="5">
    <source>
        <dbReference type="RuleBase" id="RU000363"/>
    </source>
</evidence>
<dbReference type="AlphaFoldDB" id="A0AAV4AWQ4"/>
<keyword evidence="3" id="KW-0560">Oxidoreductase</keyword>
<comment type="similarity">
    <text evidence="1 5">Belongs to the short-chain dehydrogenases/reductases (SDR) family.</text>
</comment>
<dbReference type="InterPro" id="IPR020904">
    <property type="entry name" value="Sc_DH/Rdtase_CS"/>
</dbReference>
<reference evidence="6 7" key="1">
    <citation type="journal article" date="2021" name="Elife">
        <title>Chloroplast acquisition without the gene transfer in kleptoplastic sea slugs, Plakobranchus ocellatus.</title>
        <authorList>
            <person name="Maeda T."/>
            <person name="Takahashi S."/>
            <person name="Yoshida T."/>
            <person name="Shimamura S."/>
            <person name="Takaki Y."/>
            <person name="Nagai Y."/>
            <person name="Toyoda A."/>
            <person name="Suzuki Y."/>
            <person name="Arimoto A."/>
            <person name="Ishii H."/>
            <person name="Satoh N."/>
            <person name="Nishiyama T."/>
            <person name="Hasebe M."/>
            <person name="Maruyama T."/>
            <person name="Minagawa J."/>
            <person name="Obokata J."/>
            <person name="Shigenobu S."/>
        </authorList>
    </citation>
    <scope>NUCLEOTIDE SEQUENCE [LARGE SCALE GENOMIC DNA]</scope>
</reference>
<dbReference type="SUPFAM" id="SSF51735">
    <property type="entry name" value="NAD(P)-binding Rossmann-fold domains"/>
    <property type="match status" value="2"/>
</dbReference>
<sequence length="328" mass="35420">MENQLSGKVALVTGSTSGIGKGIATLLASRGCSVVITGMVTQAEGEAQVQEFSQKYPGKFHFVGADFLKTEEVEKLGQDVLGLYPDGIHILVNCAAIPGRSPIESMTTEHWQQTLNVNLTAPFILIRTFLPAMTLRAIPGRSPIESMTTEHWQQTLSVNLTAPFILIRTFLPAMKLRGWGRIVNICSTLSLIGAINKAAYCASKAGLLGLTRTTALEGAAHGVACNAICPSYTDAPMSLSIIEKEAQKDGIPLEEEKVQFAKRNLPVGRLIRVEEIAELVQFAKRNLPVGRLIRVEEIAELVGFLCCCSTPCITGHPLFIDGGYLNKA</sequence>
<evidence type="ECO:0000313" key="7">
    <source>
        <dbReference type="Proteomes" id="UP000735302"/>
    </source>
</evidence>
<evidence type="ECO:0000256" key="3">
    <source>
        <dbReference type="ARBA" id="ARBA00023002"/>
    </source>
</evidence>
<dbReference type="Gene3D" id="3.40.50.720">
    <property type="entry name" value="NAD(P)-binding Rossmann-like Domain"/>
    <property type="match status" value="3"/>
</dbReference>
<evidence type="ECO:0000256" key="1">
    <source>
        <dbReference type="ARBA" id="ARBA00006484"/>
    </source>
</evidence>
<comment type="caution">
    <text evidence="6">The sequence shown here is derived from an EMBL/GenBank/DDBJ whole genome shotgun (WGS) entry which is preliminary data.</text>
</comment>
<gene>
    <name evidence="6" type="ORF">PoB_003825800</name>
</gene>
<dbReference type="EC" id="1.1.1.100" evidence="2"/>
<protein>
    <recommendedName>
        <fullName evidence="2">3-oxoacyl-[acyl-carrier-protein] reductase</fullName>
        <ecNumber evidence="2">1.1.1.100</ecNumber>
    </recommendedName>
</protein>
<keyword evidence="7" id="KW-1185">Reference proteome</keyword>
<dbReference type="EMBL" id="BLXT01004326">
    <property type="protein sequence ID" value="GFO11753.1"/>
    <property type="molecule type" value="Genomic_DNA"/>
</dbReference>
<accession>A0AAV4AWQ4</accession>
<dbReference type="PANTHER" id="PTHR42879">
    <property type="entry name" value="3-OXOACYL-(ACYL-CARRIER-PROTEIN) REDUCTASE"/>
    <property type="match status" value="1"/>
</dbReference>
<dbReference type="PANTHER" id="PTHR42879:SF2">
    <property type="entry name" value="3-OXOACYL-[ACYL-CARRIER-PROTEIN] REDUCTASE FABG"/>
    <property type="match status" value="1"/>
</dbReference>
<comment type="catalytic activity">
    <reaction evidence="4">
        <text>a (3R)-hydroxyacyl-[ACP] + NADP(+) = a 3-oxoacyl-[ACP] + NADPH + H(+)</text>
        <dbReference type="Rhea" id="RHEA:17397"/>
        <dbReference type="Rhea" id="RHEA-COMP:9916"/>
        <dbReference type="Rhea" id="RHEA-COMP:9945"/>
        <dbReference type="ChEBI" id="CHEBI:15378"/>
        <dbReference type="ChEBI" id="CHEBI:57783"/>
        <dbReference type="ChEBI" id="CHEBI:58349"/>
        <dbReference type="ChEBI" id="CHEBI:78776"/>
        <dbReference type="ChEBI" id="CHEBI:78827"/>
        <dbReference type="EC" id="1.1.1.100"/>
    </reaction>
</comment>
<dbReference type="InterPro" id="IPR002347">
    <property type="entry name" value="SDR_fam"/>
</dbReference>
<dbReference type="Pfam" id="PF00106">
    <property type="entry name" value="adh_short"/>
    <property type="match status" value="2"/>
</dbReference>
<dbReference type="InterPro" id="IPR050259">
    <property type="entry name" value="SDR"/>
</dbReference>
<dbReference type="GO" id="GO:0004316">
    <property type="term" value="F:3-oxoacyl-[acyl-carrier-protein] reductase (NADPH) activity"/>
    <property type="evidence" value="ECO:0007669"/>
    <property type="project" value="UniProtKB-EC"/>
</dbReference>
<proteinExistence type="inferred from homology"/>
<name>A0AAV4AWQ4_9GAST</name>